<evidence type="ECO:0000313" key="8">
    <source>
        <dbReference type="Proteomes" id="UP001642483"/>
    </source>
</evidence>
<keyword evidence="5" id="KW-1133">Transmembrane helix</keyword>
<dbReference type="InterPro" id="IPR000859">
    <property type="entry name" value="CUB_dom"/>
</dbReference>
<keyword evidence="5" id="KW-0472">Membrane</keyword>
<keyword evidence="1" id="KW-0677">Repeat</keyword>
<organism evidence="7 8">
    <name type="scientific">Clavelina lepadiformis</name>
    <name type="common">Light-bulb sea squirt</name>
    <name type="synonym">Ascidia lepadiformis</name>
    <dbReference type="NCBI Taxonomy" id="159417"/>
    <lineage>
        <taxon>Eukaryota</taxon>
        <taxon>Metazoa</taxon>
        <taxon>Chordata</taxon>
        <taxon>Tunicata</taxon>
        <taxon>Ascidiacea</taxon>
        <taxon>Aplousobranchia</taxon>
        <taxon>Clavelinidae</taxon>
        <taxon>Clavelina</taxon>
    </lineage>
</organism>
<evidence type="ECO:0000256" key="5">
    <source>
        <dbReference type="SAM" id="Phobius"/>
    </source>
</evidence>
<dbReference type="InterPro" id="IPR035914">
    <property type="entry name" value="Sperma_CUB_dom_sf"/>
</dbReference>
<feature type="transmembrane region" description="Helical" evidence="5">
    <location>
        <begin position="192"/>
        <end position="214"/>
    </location>
</feature>
<proteinExistence type="predicted"/>
<dbReference type="PANTHER" id="PTHR24251:SF37">
    <property type="entry name" value="CUB DOMAIN-CONTAINING PROTEIN"/>
    <property type="match status" value="1"/>
</dbReference>
<gene>
    <name evidence="7" type="ORF">CVLEPA_LOCUS12283</name>
</gene>
<evidence type="ECO:0000256" key="2">
    <source>
        <dbReference type="ARBA" id="ARBA00023157"/>
    </source>
</evidence>
<keyword evidence="8" id="KW-1185">Reference proteome</keyword>
<feature type="region of interest" description="Disordered" evidence="4">
    <location>
        <begin position="1"/>
        <end position="82"/>
    </location>
</feature>
<feature type="domain" description="CUB" evidence="6">
    <location>
        <begin position="385"/>
        <end position="495"/>
    </location>
</feature>
<feature type="compositionally biased region" description="Acidic residues" evidence="4">
    <location>
        <begin position="16"/>
        <end position="33"/>
    </location>
</feature>
<dbReference type="PANTHER" id="PTHR24251">
    <property type="entry name" value="OVOCHYMASE-RELATED"/>
    <property type="match status" value="1"/>
</dbReference>
<sequence>MDPASFYGRSAANFEESSDEDFSSDEEESDDSVYEPSDSSSTGVEEDEEVDTSRTDVATTTGMVDDERIPSDEGNSSGHSLNGSNYSSPSVVLVYYSGEFLSVMGSEFLISAITSLTGFVIWLLIVARWSKKRILKFLQRGEPLTKILWMTVLITLLILFSFEVLLLILLQTQSKFSNGNSLNDPTPLEKTGLIFVFLLFIIIAPLIIISYWILKDNVHKRTIIRKSILIFIYPNVKFLQWLVFGTVILIGLFPLMCIPLLTYIPVHSMASCVGNYNLTNGSTGMVASPSYLSTTEHNFSCTFFFHAQPGYRVELDMEVDIESCCDYIDIYDEEVFIRKLTGLIPHTDVLSIGQVLKLDYISDRASSNHKVVGKGFLARYRQFSCGGHYEINNGTTGVVTSPNYPNNTMYNFQCTYTFHAQPGHGVKLSLLVDTEPCCAKIEIFDGKVLTKILEGKDQKIVMSEEQTMKLVYISDYTDTDSKIASKGFWAKYEQYQPT</sequence>
<feature type="domain" description="CUB" evidence="6">
    <location>
        <begin position="272"/>
        <end position="383"/>
    </location>
</feature>
<feature type="transmembrane region" description="Helical" evidence="5">
    <location>
        <begin position="235"/>
        <end position="261"/>
    </location>
</feature>
<dbReference type="PROSITE" id="PS01180">
    <property type="entry name" value="CUB"/>
    <property type="match status" value="2"/>
</dbReference>
<dbReference type="EMBL" id="CAWYQH010000090">
    <property type="protein sequence ID" value="CAK8682071.1"/>
    <property type="molecule type" value="Genomic_DNA"/>
</dbReference>
<feature type="transmembrane region" description="Helical" evidence="5">
    <location>
        <begin position="147"/>
        <end position="172"/>
    </location>
</feature>
<dbReference type="SMART" id="SM00042">
    <property type="entry name" value="CUB"/>
    <property type="match status" value="2"/>
</dbReference>
<comment type="caution">
    <text evidence="7">The sequence shown here is derived from an EMBL/GenBank/DDBJ whole genome shotgun (WGS) entry which is preliminary data.</text>
</comment>
<evidence type="ECO:0000259" key="6">
    <source>
        <dbReference type="PROSITE" id="PS01180"/>
    </source>
</evidence>
<evidence type="ECO:0000256" key="4">
    <source>
        <dbReference type="SAM" id="MobiDB-lite"/>
    </source>
</evidence>
<protein>
    <recommendedName>
        <fullName evidence="6">CUB domain-containing protein</fullName>
    </recommendedName>
</protein>
<dbReference type="SUPFAM" id="SSF49854">
    <property type="entry name" value="Spermadhesin, CUB domain"/>
    <property type="match status" value="2"/>
</dbReference>
<reference evidence="7 8" key="1">
    <citation type="submission" date="2024-02" db="EMBL/GenBank/DDBJ databases">
        <authorList>
            <person name="Daric V."/>
            <person name="Darras S."/>
        </authorList>
    </citation>
    <scope>NUCLEOTIDE SEQUENCE [LARGE SCALE GENOMIC DNA]</scope>
</reference>
<evidence type="ECO:0000313" key="7">
    <source>
        <dbReference type="EMBL" id="CAK8682071.1"/>
    </source>
</evidence>
<evidence type="ECO:0000256" key="1">
    <source>
        <dbReference type="ARBA" id="ARBA00022737"/>
    </source>
</evidence>
<feature type="transmembrane region" description="Helical" evidence="5">
    <location>
        <begin position="108"/>
        <end position="127"/>
    </location>
</feature>
<dbReference type="Proteomes" id="UP001642483">
    <property type="component" value="Unassembled WGS sequence"/>
</dbReference>
<name>A0ABP0FQY6_CLALP</name>
<evidence type="ECO:0000256" key="3">
    <source>
        <dbReference type="PROSITE-ProRule" id="PRU00059"/>
    </source>
</evidence>
<dbReference type="CDD" id="cd00041">
    <property type="entry name" value="CUB"/>
    <property type="match status" value="2"/>
</dbReference>
<accession>A0ABP0FQY6</accession>
<dbReference type="Gene3D" id="2.60.120.290">
    <property type="entry name" value="Spermadhesin, CUB domain"/>
    <property type="match status" value="2"/>
</dbReference>
<keyword evidence="5" id="KW-0812">Transmembrane</keyword>
<comment type="caution">
    <text evidence="3">Lacks conserved residue(s) required for the propagation of feature annotation.</text>
</comment>
<keyword evidence="2" id="KW-1015">Disulfide bond</keyword>
<dbReference type="Pfam" id="PF00431">
    <property type="entry name" value="CUB"/>
    <property type="match status" value="2"/>
</dbReference>